<gene>
    <name evidence="1" type="ORF">MRATA1EN22A_LOCUS5161</name>
</gene>
<evidence type="ECO:0000313" key="1">
    <source>
        <dbReference type="EMBL" id="CAM9626235.1"/>
    </source>
</evidence>
<protein>
    <submittedName>
        <fullName evidence="1">Uncharacterized protein</fullName>
    </submittedName>
</protein>
<name>A0AC59YEB1_RANTA</name>
<reference evidence="1" key="1">
    <citation type="submission" date="2023-05" db="EMBL/GenBank/DDBJ databases">
        <authorList>
            <consortium name="ELIXIR-Norway"/>
        </authorList>
    </citation>
    <scope>NUCLEOTIDE SEQUENCE</scope>
</reference>
<dbReference type="Proteomes" id="UP001162501">
    <property type="component" value="Chromosome 14"/>
</dbReference>
<organism evidence="1 2">
    <name type="scientific">Rangifer tarandus platyrhynchus</name>
    <name type="common">Svalbard reindeer</name>
    <dbReference type="NCBI Taxonomy" id="3082113"/>
    <lineage>
        <taxon>Eukaryota</taxon>
        <taxon>Metazoa</taxon>
        <taxon>Chordata</taxon>
        <taxon>Craniata</taxon>
        <taxon>Vertebrata</taxon>
        <taxon>Euteleostomi</taxon>
        <taxon>Mammalia</taxon>
        <taxon>Eutheria</taxon>
        <taxon>Laurasiatheria</taxon>
        <taxon>Artiodactyla</taxon>
        <taxon>Ruminantia</taxon>
        <taxon>Pecora</taxon>
        <taxon>Cervidae</taxon>
        <taxon>Odocoileinae</taxon>
        <taxon>Rangifer</taxon>
    </lineage>
</organism>
<proteinExistence type="predicted"/>
<evidence type="ECO:0000313" key="2">
    <source>
        <dbReference type="Proteomes" id="UP001162501"/>
    </source>
</evidence>
<dbReference type="EMBL" id="OX596098">
    <property type="protein sequence ID" value="CAM9626235.1"/>
    <property type="molecule type" value="Genomic_DNA"/>
</dbReference>
<reference evidence="1" key="2">
    <citation type="submission" date="2025-03" db="EMBL/GenBank/DDBJ databases">
        <authorList>
            <consortium name="ELIXIR-Norway"/>
            <consortium name="Elixir Norway"/>
        </authorList>
    </citation>
    <scope>NUCLEOTIDE SEQUENCE</scope>
</reference>
<sequence length="69" mass="7351">MSDAAAGAAVRTATPSPRRALQGRMRNSPQAAGRPPAPSRQAGNNLQQMWKRETGFLSVFHLEAGGLYS</sequence>
<accession>A0AC59YEB1</accession>